<dbReference type="Proteomes" id="UP001163821">
    <property type="component" value="Unassembled WGS sequence"/>
</dbReference>
<name>A0AA41YDG9_9BACT</name>
<evidence type="ECO:0000313" key="1">
    <source>
        <dbReference type="EMBL" id="MCW0484675.1"/>
    </source>
</evidence>
<evidence type="ECO:0000313" key="2">
    <source>
        <dbReference type="Proteomes" id="UP001163821"/>
    </source>
</evidence>
<dbReference type="RefSeq" id="WP_282593263.1">
    <property type="nucleotide sequence ID" value="NZ_JAPAAF010000045.1"/>
</dbReference>
<gene>
    <name evidence="1" type="ORF">N2K84_18215</name>
</gene>
<protein>
    <submittedName>
        <fullName evidence="1">Uncharacterized protein</fullName>
    </submittedName>
</protein>
<dbReference type="AlphaFoldDB" id="A0AA41YDG9"/>
<dbReference type="EMBL" id="JAPAAF010000045">
    <property type="protein sequence ID" value="MCW0484675.1"/>
    <property type="molecule type" value="Genomic_DNA"/>
</dbReference>
<comment type="caution">
    <text evidence="1">The sequence shown here is derived from an EMBL/GenBank/DDBJ whole genome shotgun (WGS) entry which is preliminary data.</text>
</comment>
<organism evidence="1 2">
    <name type="scientific">Gaoshiqia sediminis</name>
    <dbReference type="NCBI Taxonomy" id="2986998"/>
    <lineage>
        <taxon>Bacteria</taxon>
        <taxon>Pseudomonadati</taxon>
        <taxon>Bacteroidota</taxon>
        <taxon>Bacteroidia</taxon>
        <taxon>Marinilabiliales</taxon>
        <taxon>Prolixibacteraceae</taxon>
        <taxon>Gaoshiqia</taxon>
    </lineage>
</organism>
<proteinExistence type="predicted"/>
<accession>A0AA41YDG9</accession>
<reference evidence="1" key="1">
    <citation type="submission" date="2022-10" db="EMBL/GenBank/DDBJ databases">
        <title>Gaoshiqiia sediminis gen. nov., sp. nov., isolated from coastal sediment.</title>
        <authorList>
            <person name="Yu W.X."/>
            <person name="Mu D.S."/>
            <person name="Du J.Z."/>
            <person name="Liang Y.Q."/>
        </authorList>
    </citation>
    <scope>NUCLEOTIDE SEQUENCE</scope>
    <source>
        <strain evidence="1">A06</strain>
    </source>
</reference>
<keyword evidence="2" id="KW-1185">Reference proteome</keyword>
<sequence length="100" mass="11348">MSNTVFNKSVTGIGGTSLALDSDENIIILMPFIEVVNNKSDYNKDTFIVKNGVTISKIKEYLLNTEKRKIVSTYDGFRKILKAYKQADIDYTNDFLLVDE</sequence>